<evidence type="ECO:0000313" key="4">
    <source>
        <dbReference type="Proteomes" id="UP000646484"/>
    </source>
</evidence>
<name>A0ABR7D4T8_9BACT</name>
<protein>
    <submittedName>
        <fullName evidence="3">Alpha/beta hydrolase</fullName>
    </submittedName>
</protein>
<evidence type="ECO:0000256" key="1">
    <source>
        <dbReference type="ARBA" id="ARBA00022801"/>
    </source>
</evidence>
<dbReference type="RefSeq" id="WP_186977852.1">
    <property type="nucleotide sequence ID" value="NZ_JACOOH010000008.1"/>
</dbReference>
<comment type="caution">
    <text evidence="3">The sequence shown here is derived from an EMBL/GenBank/DDBJ whole genome shotgun (WGS) entry which is preliminary data.</text>
</comment>
<dbReference type="EMBL" id="JACOOH010000008">
    <property type="protein sequence ID" value="MBC5622944.1"/>
    <property type="molecule type" value="Genomic_DNA"/>
</dbReference>
<gene>
    <name evidence="3" type="ORF">H8S64_17770</name>
</gene>
<sequence length="255" mass="29227">MNITRRYGSAPYSVVLVHGGPGAKGSLKPMAEELSLQNGVLEPFQTRYSIEELIQELHEQVCRETDGAVTFVGHSWGAWLIILFAVRYPERVKQLVLVGCPPFEEKYVPQIMDNRLKRLSPGERERFERCLPELSGNATDKDMEELGKLVAQCDNYHVSDFTNEYEPDGQMYARVWTEAATLRREGYFMKILPRLRSEVHVIHGSLDPHPLNGIIEPLREAKVNYDLHVLERCGHSPFLEIEAKEEFYKSIGRVL</sequence>
<keyword evidence="4" id="KW-1185">Reference proteome</keyword>
<reference evidence="3 4" key="1">
    <citation type="submission" date="2020-08" db="EMBL/GenBank/DDBJ databases">
        <title>Genome public.</title>
        <authorList>
            <person name="Liu C."/>
            <person name="Sun Q."/>
        </authorList>
    </citation>
    <scope>NUCLEOTIDE SEQUENCE [LARGE SCALE GENOMIC DNA]</scope>
    <source>
        <strain evidence="3 4">NSJ-56</strain>
    </source>
</reference>
<dbReference type="GO" id="GO:0016787">
    <property type="term" value="F:hydrolase activity"/>
    <property type="evidence" value="ECO:0007669"/>
    <property type="project" value="UniProtKB-KW"/>
</dbReference>
<evidence type="ECO:0000313" key="3">
    <source>
        <dbReference type="EMBL" id="MBC5622944.1"/>
    </source>
</evidence>
<dbReference type="InterPro" id="IPR000073">
    <property type="entry name" value="AB_hydrolase_1"/>
</dbReference>
<accession>A0ABR7D4T8</accession>
<dbReference type="PANTHER" id="PTHR43798">
    <property type="entry name" value="MONOACYLGLYCEROL LIPASE"/>
    <property type="match status" value="1"/>
</dbReference>
<dbReference type="Pfam" id="PF12697">
    <property type="entry name" value="Abhydrolase_6"/>
    <property type="match status" value="1"/>
</dbReference>
<organism evidence="3 4">
    <name type="scientific">Butyricimonas hominis</name>
    <dbReference type="NCBI Taxonomy" id="2763032"/>
    <lineage>
        <taxon>Bacteria</taxon>
        <taxon>Pseudomonadati</taxon>
        <taxon>Bacteroidota</taxon>
        <taxon>Bacteroidia</taxon>
        <taxon>Bacteroidales</taxon>
        <taxon>Odoribacteraceae</taxon>
        <taxon>Butyricimonas</taxon>
    </lineage>
</organism>
<dbReference type="InterPro" id="IPR029058">
    <property type="entry name" value="AB_hydrolase_fold"/>
</dbReference>
<dbReference type="SUPFAM" id="SSF53474">
    <property type="entry name" value="alpha/beta-Hydrolases"/>
    <property type="match status" value="1"/>
</dbReference>
<dbReference type="PANTHER" id="PTHR43798:SF31">
    <property type="entry name" value="AB HYDROLASE SUPERFAMILY PROTEIN YCLE"/>
    <property type="match status" value="1"/>
</dbReference>
<keyword evidence="1 3" id="KW-0378">Hydrolase</keyword>
<evidence type="ECO:0000259" key="2">
    <source>
        <dbReference type="Pfam" id="PF12697"/>
    </source>
</evidence>
<proteinExistence type="predicted"/>
<dbReference type="Proteomes" id="UP000646484">
    <property type="component" value="Unassembled WGS sequence"/>
</dbReference>
<dbReference type="PRINTS" id="PR00111">
    <property type="entry name" value="ABHYDROLASE"/>
</dbReference>
<dbReference type="InterPro" id="IPR050266">
    <property type="entry name" value="AB_hydrolase_sf"/>
</dbReference>
<feature type="domain" description="AB hydrolase-1" evidence="2">
    <location>
        <begin position="43"/>
        <end position="240"/>
    </location>
</feature>
<dbReference type="Gene3D" id="3.40.50.1820">
    <property type="entry name" value="alpha/beta hydrolase"/>
    <property type="match status" value="1"/>
</dbReference>